<feature type="domain" description="Putative restriction endonuclease" evidence="1">
    <location>
        <begin position="18"/>
        <end position="176"/>
    </location>
</feature>
<dbReference type="SUPFAM" id="SSF52980">
    <property type="entry name" value="Restriction endonuclease-like"/>
    <property type="match status" value="1"/>
</dbReference>
<reference evidence="3" key="1">
    <citation type="journal article" date="2011" name="MBio">
        <title>Novel metabolic attributes of the genus Cyanothece, comprising a group of unicellular nitrogen-fixing Cyanobacteria.</title>
        <authorList>
            <person name="Bandyopadhyay A."/>
            <person name="Elvitigala T."/>
            <person name="Welsh E."/>
            <person name="Stockel J."/>
            <person name="Liberton M."/>
            <person name="Min H."/>
            <person name="Sherman L.A."/>
            <person name="Pakrasi H.B."/>
        </authorList>
    </citation>
    <scope>NUCLEOTIDE SEQUENCE [LARGE SCALE GENOMIC DNA]</scope>
    <source>
        <strain evidence="3">PCC 7822</strain>
    </source>
</reference>
<organism evidence="2 3">
    <name type="scientific">Gloeothece verrucosa (strain PCC 7822)</name>
    <name type="common">Cyanothece sp. (strain PCC 7822)</name>
    <dbReference type="NCBI Taxonomy" id="497965"/>
    <lineage>
        <taxon>Bacteria</taxon>
        <taxon>Bacillati</taxon>
        <taxon>Cyanobacteriota</taxon>
        <taxon>Cyanophyceae</taxon>
        <taxon>Oscillatoriophycideae</taxon>
        <taxon>Chroococcales</taxon>
        <taxon>Aphanothecaceae</taxon>
        <taxon>Gloeothece</taxon>
        <taxon>Gloeothece verrucosa</taxon>
    </lineage>
</organism>
<dbReference type="HOGENOM" id="CLU_112364_0_0_3"/>
<evidence type="ECO:0000313" key="2">
    <source>
        <dbReference type="EMBL" id="ADN15169.1"/>
    </source>
</evidence>
<dbReference type="InterPro" id="IPR011335">
    <property type="entry name" value="Restrct_endonuc-II-like"/>
</dbReference>
<dbReference type="STRING" id="497965.Cyan7822_3217"/>
<keyword evidence="3" id="KW-1185">Reference proteome</keyword>
<name>E0UBV4_GLOV7</name>
<sequence>MTTIKIKFPTETWVNATWDEYLQLYQNTSYEKAKFYYNNGRVRIEMTPLGNPHSRDHAIVIVAVNLFASLKGIDLDVHDNCTYRKTGFQDAQPDVSFYIGENAEIIPWETSIISVDQYPAPDLVIEVASSSLADDKGEKRLLYEDLGVREYWIIDVNNVDVIAFAIANGGSRRINESQVLPNLSISVITEALRLSRQMNHGKVGVWLLEKFKQIPPL</sequence>
<dbReference type="OrthoDB" id="459822at2"/>
<dbReference type="AlphaFoldDB" id="E0UBV4"/>
<dbReference type="InterPro" id="IPR008538">
    <property type="entry name" value="Uma2"/>
</dbReference>
<dbReference type="InterPro" id="IPR012296">
    <property type="entry name" value="Nuclease_put_TT1808"/>
</dbReference>
<dbReference type="Pfam" id="PF05685">
    <property type="entry name" value="Uma2"/>
    <property type="match status" value="1"/>
</dbReference>
<dbReference type="eggNOG" id="COG4636">
    <property type="taxonomic scope" value="Bacteria"/>
</dbReference>
<evidence type="ECO:0000313" key="3">
    <source>
        <dbReference type="Proteomes" id="UP000008206"/>
    </source>
</evidence>
<protein>
    <recommendedName>
        <fullName evidence="1">Putative restriction endonuclease domain-containing protein</fullName>
    </recommendedName>
</protein>
<dbReference type="EMBL" id="CP002198">
    <property type="protein sequence ID" value="ADN15169.1"/>
    <property type="molecule type" value="Genomic_DNA"/>
</dbReference>
<dbReference type="CDD" id="cd06260">
    <property type="entry name" value="DUF820-like"/>
    <property type="match status" value="1"/>
</dbReference>
<gene>
    <name evidence="2" type="ordered locus">Cyan7822_3217</name>
</gene>
<dbReference type="PANTHER" id="PTHR35400:SF1">
    <property type="entry name" value="SLR1083 PROTEIN"/>
    <property type="match status" value="1"/>
</dbReference>
<dbReference type="Gene3D" id="3.90.1570.10">
    <property type="entry name" value="tt1808, chain A"/>
    <property type="match status" value="1"/>
</dbReference>
<dbReference type="PANTHER" id="PTHR35400">
    <property type="entry name" value="SLR1083 PROTEIN"/>
    <property type="match status" value="1"/>
</dbReference>
<dbReference type="KEGG" id="cyj:Cyan7822_3217"/>
<evidence type="ECO:0000259" key="1">
    <source>
        <dbReference type="Pfam" id="PF05685"/>
    </source>
</evidence>
<accession>E0UBV4</accession>
<dbReference type="RefSeq" id="WP_013323262.1">
    <property type="nucleotide sequence ID" value="NC_014501.1"/>
</dbReference>
<dbReference type="Proteomes" id="UP000008206">
    <property type="component" value="Chromosome"/>
</dbReference>
<proteinExistence type="predicted"/>